<dbReference type="CDD" id="cd04115">
    <property type="entry name" value="Rab33B_Rab33A"/>
    <property type="match status" value="1"/>
</dbReference>
<keyword evidence="5" id="KW-0636">Prenylation</keyword>
<reference evidence="8 9" key="1">
    <citation type="submission" date="2022-01" db="EMBL/GenBank/DDBJ databases">
        <title>A high-quality chromosome-level genome assembly of rohu carp, Labeo rohita.</title>
        <authorList>
            <person name="Arick M.A. II"/>
            <person name="Hsu C.-Y."/>
            <person name="Magbanua Z."/>
            <person name="Pechanova O."/>
            <person name="Grover C."/>
            <person name="Miller E."/>
            <person name="Thrash A."/>
            <person name="Ezzel L."/>
            <person name="Alam S."/>
            <person name="Benzie J."/>
            <person name="Hamilton M."/>
            <person name="Karsi A."/>
            <person name="Lawrence M.L."/>
            <person name="Peterson D.G."/>
        </authorList>
    </citation>
    <scope>NUCLEOTIDE SEQUENCE [LARGE SCALE GENOMIC DNA]</scope>
    <source>
        <strain evidence="9">BAU-BD-2019</strain>
        <tissue evidence="8">Blood</tissue>
    </source>
</reference>
<feature type="region of interest" description="Disordered" evidence="7">
    <location>
        <begin position="1202"/>
        <end position="1235"/>
    </location>
</feature>
<feature type="compositionally biased region" description="Basic and acidic residues" evidence="7">
    <location>
        <begin position="1216"/>
        <end position="1226"/>
    </location>
</feature>
<accession>A0ABQ8M237</accession>
<feature type="compositionally biased region" description="Basic and acidic residues" evidence="7">
    <location>
        <begin position="543"/>
        <end position="558"/>
    </location>
</feature>
<evidence type="ECO:0000256" key="6">
    <source>
        <dbReference type="ARBA" id="ARBA00037868"/>
    </source>
</evidence>
<dbReference type="NCBIfam" id="TIGR00231">
    <property type="entry name" value="small_GTP"/>
    <property type="match status" value="1"/>
</dbReference>
<dbReference type="Gene3D" id="1.25.40.1010">
    <property type="match status" value="1"/>
</dbReference>
<dbReference type="EMBL" id="JACTAM010000014">
    <property type="protein sequence ID" value="KAI2656979.1"/>
    <property type="molecule type" value="Genomic_DNA"/>
</dbReference>
<dbReference type="PROSITE" id="PS51421">
    <property type="entry name" value="RAS"/>
    <property type="match status" value="1"/>
</dbReference>
<evidence type="ECO:0000256" key="5">
    <source>
        <dbReference type="ARBA" id="ARBA00023289"/>
    </source>
</evidence>
<dbReference type="InterPro" id="IPR021183">
    <property type="entry name" value="NatA_aux_su"/>
</dbReference>
<evidence type="ECO:0000256" key="1">
    <source>
        <dbReference type="ARBA" id="ARBA00022737"/>
    </source>
</evidence>
<gene>
    <name evidence="8" type="ORF">H4Q32_021028</name>
</gene>
<protein>
    <submittedName>
        <fullName evidence="8">N-alpha-acetyltransferase 15, NatA auxiliary subunit</fullName>
    </submittedName>
</protein>
<comment type="caution">
    <text evidence="8">The sequence shown here is derived from an EMBL/GenBank/DDBJ whole genome shotgun (WGS) entry which is preliminary data.</text>
</comment>
<proteinExistence type="predicted"/>
<feature type="region of interest" description="Disordered" evidence="7">
    <location>
        <begin position="513"/>
        <end position="577"/>
    </location>
</feature>
<dbReference type="InterPro" id="IPR001806">
    <property type="entry name" value="Small_GTPase"/>
</dbReference>
<dbReference type="InterPro" id="IPR027417">
    <property type="entry name" value="P-loop_NTPase"/>
</dbReference>
<dbReference type="InterPro" id="IPR005225">
    <property type="entry name" value="Small_GTP-bd"/>
</dbReference>
<name>A0ABQ8M237_LABRO</name>
<keyword evidence="4" id="KW-0342">GTP-binding</keyword>
<dbReference type="Pfam" id="PF00071">
    <property type="entry name" value="Ras"/>
    <property type="match status" value="1"/>
</dbReference>
<dbReference type="InterPro" id="IPR041822">
    <property type="entry name" value="Rab33A/B"/>
</dbReference>
<organism evidence="8 9">
    <name type="scientific">Labeo rohita</name>
    <name type="common">Indian major carp</name>
    <name type="synonym">Cyprinus rohita</name>
    <dbReference type="NCBI Taxonomy" id="84645"/>
    <lineage>
        <taxon>Eukaryota</taxon>
        <taxon>Metazoa</taxon>
        <taxon>Chordata</taxon>
        <taxon>Craniata</taxon>
        <taxon>Vertebrata</taxon>
        <taxon>Euteleostomi</taxon>
        <taxon>Actinopterygii</taxon>
        <taxon>Neopterygii</taxon>
        <taxon>Teleostei</taxon>
        <taxon>Ostariophysi</taxon>
        <taxon>Cypriniformes</taxon>
        <taxon>Cyprinidae</taxon>
        <taxon>Labeoninae</taxon>
        <taxon>Labeonini</taxon>
        <taxon>Labeo</taxon>
    </lineage>
</organism>
<dbReference type="InterPro" id="IPR019734">
    <property type="entry name" value="TPR_rpt"/>
</dbReference>
<dbReference type="SMART" id="SM00173">
    <property type="entry name" value="RAS"/>
    <property type="match status" value="1"/>
</dbReference>
<evidence type="ECO:0000256" key="4">
    <source>
        <dbReference type="ARBA" id="ARBA00023134"/>
    </source>
</evidence>
<evidence type="ECO:0000256" key="2">
    <source>
        <dbReference type="ARBA" id="ARBA00022741"/>
    </source>
</evidence>
<keyword evidence="1" id="KW-0677">Repeat</keyword>
<dbReference type="SUPFAM" id="SSF52540">
    <property type="entry name" value="P-loop containing nucleoside triphosphate hydrolases"/>
    <property type="match status" value="1"/>
</dbReference>
<dbReference type="Pfam" id="PF12569">
    <property type="entry name" value="NatA_aux_su"/>
    <property type="match status" value="2"/>
</dbReference>
<evidence type="ECO:0000313" key="8">
    <source>
        <dbReference type="EMBL" id="KAI2656979.1"/>
    </source>
</evidence>
<keyword evidence="9" id="KW-1185">Reference proteome</keyword>
<dbReference type="Gene3D" id="3.40.50.300">
    <property type="entry name" value="P-loop containing nucleotide triphosphate hydrolases"/>
    <property type="match status" value="1"/>
</dbReference>
<evidence type="ECO:0000313" key="9">
    <source>
        <dbReference type="Proteomes" id="UP000830375"/>
    </source>
</evidence>
<comment type="subcellular location">
    <subcellularLocation>
        <location evidence="6">Endomembrane system</location>
        <topology evidence="6">Lipid-anchor</topology>
    </subcellularLocation>
</comment>
<evidence type="ECO:0000256" key="7">
    <source>
        <dbReference type="SAM" id="MobiDB-lite"/>
    </source>
</evidence>
<dbReference type="PROSITE" id="PS51419">
    <property type="entry name" value="RAB"/>
    <property type="match status" value="1"/>
</dbReference>
<sequence length="1235" mass="141927">MLHTPRMRSSPLDPGRSSVAILVLKGGLLSPQQSDGDQHPRRRRMPSVTLPPKENALFKRILRCYEHKQYRNGLKFCKQILSNPKFAEHGETLAMKGLTLNCLGRKEEAYDLVRRGLRNDLKSHRSDKKYDEAIKCYRNALKWDKDNLQILRDLSLLQIQMRDLEGYRETRYQLLQLRPAQRASWIGYAIAYHLLEDYEMAAKIVEEFRKTQQTSPDKVDYEYSELLLYQNQLLREAGLIKEALDHLTNYEKQICDKLAVEETRESVEEKQKIYEDAWVKYPKGLVPRRLPLSFLTGEKFRECLDRYLRMNFSKGCPPVFTTLKSLYHHKDKYFLAQHFNYIGKQTLALEYINTAIESTPTLIELFLIKAKIYKHAGNIREAARWMDEAQALDTADRFINSKCAKYLLKAGLIKEAEEMCSKFTRTECALAYKSLNKYGEALKKCHEIERHFVEITDDQFDFHTYCMRKMTLRSYVDLLKLEDVLRMHPFYFKAARTAIEIYLSLHDNPLSDDNKESQADNANLTDKELKKLRNKQRRAQKKAQLEEEKKNAEKEKQLKNQKKKKEEDEEEIGGPKEELIPEKLAKVENPLEEAVKFLTPLKNLVKNKIETHLLAFEIYLRKEKYLLMLQSVKRAYSLDPDHPWLHQCLVRFFKGVSDSKDMPEAVQTVLKQEITKLFGESDPKTFNKNFLSKHANSIPHRVAAAKMMVFLDPSSEGMAAELATSLNESLTGRTIQICTEVLQALRDGSLGSQQEKTLESYRASCHGICPYALAFMPPGYQDNTAVTTNGDLSPCDHEDMPNEITEYYQEEQYFWSWFDLRGRVPNPWGGPLDADDGTCCEGYLGRGVGGVGSVWRISTSQAFMDVLFSLRRRSNLDLLESGFGHRICLPVLMLALRAEKSVVQVKKHGHSSHQPLLVTKKSGNREKNSTDRRHNEQVFSGHSDIFTQLHELVLTMRVKLEQLLTLPNKTLPVFYDFSRDYTYVNVVRGYRPKQCKKTPSGMHQQNAESTDSMADIESSFEFSSSLTSSSLPPPRTRIFKIIVIGDSGVGKTCLTYRFCAGKFPDKTEATIGVDFREKVIEIDGEKIKSMVQHYYRNVHAVVFVYDVTNAASFRSLPAWIEECRQHALGQEVPRILVGNKCDLRHAAQVSTDVAQQFADAHSMPLFETSAKNPYGNDDGGRNNSDHVEAIFMTVAHKLKSQKPLVLSQPPSGDTVTLRRQDEEDRGSWGCGCWRS</sequence>
<dbReference type="Gene3D" id="1.25.40.1040">
    <property type="match status" value="2"/>
</dbReference>
<dbReference type="InterPro" id="IPR011990">
    <property type="entry name" value="TPR-like_helical_dom_sf"/>
</dbReference>
<dbReference type="SUPFAM" id="SSF48452">
    <property type="entry name" value="TPR-like"/>
    <property type="match status" value="2"/>
</dbReference>
<keyword evidence="3" id="KW-0802">TPR repeat</keyword>
<dbReference type="PANTHER" id="PTHR22767:SF6">
    <property type="entry name" value="N-ALPHA-ACETYLTRANSFERASE 15, NATA AUXILIARY SUBUNIT"/>
    <property type="match status" value="1"/>
</dbReference>
<keyword evidence="5" id="KW-0449">Lipoprotein</keyword>
<evidence type="ECO:0000256" key="3">
    <source>
        <dbReference type="ARBA" id="ARBA00022803"/>
    </source>
</evidence>
<keyword evidence="2" id="KW-0547">Nucleotide-binding</keyword>
<dbReference type="SMART" id="SM00175">
    <property type="entry name" value="RAB"/>
    <property type="match status" value="1"/>
</dbReference>
<dbReference type="SMART" id="SM00028">
    <property type="entry name" value="TPR"/>
    <property type="match status" value="4"/>
</dbReference>
<dbReference type="PANTHER" id="PTHR22767">
    <property type="entry name" value="N-TERMINAL ACETYLTRANSFERASE-RELATED"/>
    <property type="match status" value="1"/>
</dbReference>
<dbReference type="SMART" id="SM00174">
    <property type="entry name" value="RHO"/>
    <property type="match status" value="1"/>
</dbReference>
<dbReference type="Proteomes" id="UP000830375">
    <property type="component" value="Unassembled WGS sequence"/>
</dbReference>
<dbReference type="PRINTS" id="PR00449">
    <property type="entry name" value="RASTRNSFRMNG"/>
</dbReference>
<feature type="region of interest" description="Disordered" evidence="7">
    <location>
        <begin position="29"/>
        <end position="49"/>
    </location>
</feature>
<feature type="compositionally biased region" description="Basic residues" evidence="7">
    <location>
        <begin position="532"/>
        <end position="541"/>
    </location>
</feature>